<name>K8E0N2_9FIRM</name>
<comment type="caution">
    <text evidence="2">The sequence shown here is derived from an EMBL/GenBank/DDBJ whole genome shotgun (WGS) entry which is preliminary data.</text>
</comment>
<dbReference type="Proteomes" id="UP000009315">
    <property type="component" value="Unassembled WGS sequence"/>
</dbReference>
<accession>K8E0N2</accession>
<dbReference type="EMBL" id="CAOS01000013">
    <property type="protein sequence ID" value="CCO09060.1"/>
    <property type="molecule type" value="Genomic_DNA"/>
</dbReference>
<keyword evidence="3" id="KW-1185">Reference proteome</keyword>
<reference evidence="2 3" key="1">
    <citation type="journal article" date="2013" name="Genome Announc.">
        <title>Genome Sequence of the Sulfate-Reducing Bacterium Desulfotomaculum hydrothermale Lam5(T).</title>
        <authorList>
            <person name="Amin O."/>
            <person name="Fardeau M.L."/>
            <person name="Valette O."/>
            <person name="Hirschler-Rea A."/>
            <person name="Barbe V."/>
            <person name="Medigue C."/>
            <person name="Vacherie B."/>
            <person name="Ollivier B."/>
            <person name="Bertin P.N."/>
            <person name="Dolla A."/>
        </authorList>
    </citation>
    <scope>NUCLEOTIDE SEQUENCE [LARGE SCALE GENOMIC DNA]</scope>
    <source>
        <strain evidence="3">Lam5 / DSM 18033</strain>
    </source>
</reference>
<dbReference type="AlphaFoldDB" id="K8E0N2"/>
<proteinExistence type="predicted"/>
<organism evidence="2 3">
    <name type="scientific">Desulforamulus hydrothermalis Lam5 = DSM 18033</name>
    <dbReference type="NCBI Taxonomy" id="1121428"/>
    <lineage>
        <taxon>Bacteria</taxon>
        <taxon>Bacillati</taxon>
        <taxon>Bacillota</taxon>
        <taxon>Clostridia</taxon>
        <taxon>Eubacteriales</taxon>
        <taxon>Peptococcaceae</taxon>
        <taxon>Desulforamulus</taxon>
    </lineage>
</organism>
<sequence>MAFLGLIVPILPLTGSIILILGCAVTTFKPPLDLSNKLSIHVIYLYKVHFKHIAIKITS</sequence>
<keyword evidence="1" id="KW-1133">Transmembrane helix</keyword>
<protein>
    <submittedName>
        <fullName evidence="2">Uncharacterized protein</fullName>
    </submittedName>
</protein>
<keyword evidence="1" id="KW-0472">Membrane</keyword>
<evidence type="ECO:0000256" key="1">
    <source>
        <dbReference type="SAM" id="Phobius"/>
    </source>
</evidence>
<feature type="transmembrane region" description="Helical" evidence="1">
    <location>
        <begin position="6"/>
        <end position="28"/>
    </location>
</feature>
<evidence type="ECO:0000313" key="3">
    <source>
        <dbReference type="Proteomes" id="UP000009315"/>
    </source>
</evidence>
<evidence type="ECO:0000313" key="2">
    <source>
        <dbReference type="EMBL" id="CCO09060.1"/>
    </source>
</evidence>
<keyword evidence="1" id="KW-0812">Transmembrane</keyword>
<gene>
    <name evidence="2" type="ORF">DESHY_60232</name>
</gene>